<evidence type="ECO:0000313" key="7">
    <source>
        <dbReference type="EMBL" id="OLR56175.1"/>
    </source>
</evidence>
<dbReference type="HAMAP" id="MF_00565">
    <property type="entry name" value="DltC"/>
    <property type="match status" value="1"/>
</dbReference>
<dbReference type="STRING" id="1261640.BHK98_08905"/>
<dbReference type="AlphaFoldDB" id="A0A1Q9JJ39"/>
<dbReference type="InterPro" id="IPR003230">
    <property type="entry name" value="DltC"/>
</dbReference>
<dbReference type="Proteomes" id="UP000187404">
    <property type="component" value="Unassembled WGS sequence"/>
</dbReference>
<dbReference type="Pfam" id="PF00550">
    <property type="entry name" value="PP-binding"/>
    <property type="match status" value="1"/>
</dbReference>
<dbReference type="NCBIfam" id="NF003464">
    <property type="entry name" value="PRK05087.1"/>
    <property type="match status" value="1"/>
</dbReference>
<comment type="pathway">
    <text evidence="5">Cell wall biogenesis; lipoteichoic acid biosynthesis.</text>
</comment>
<protein>
    <recommendedName>
        <fullName evidence="5">D-alanyl carrier protein</fullName>
        <shortName evidence="5">DCP</shortName>
    </recommendedName>
    <alternativeName>
        <fullName evidence="5">D-alanine--poly(phosphoribitol) ligase subunit 2</fullName>
    </alternativeName>
</protein>
<dbReference type="UniPathway" id="UPA00556"/>
<comment type="similarity">
    <text evidence="5">Belongs to the DltC family.</text>
</comment>
<evidence type="ECO:0000256" key="4">
    <source>
        <dbReference type="ARBA" id="ARBA00023316"/>
    </source>
</evidence>
<dbReference type="GO" id="GO:0071555">
    <property type="term" value="P:cell wall organization"/>
    <property type="evidence" value="ECO:0007669"/>
    <property type="project" value="UniProtKB-KW"/>
</dbReference>
<dbReference type="GO" id="GO:0036370">
    <property type="term" value="F:D-alanyl carrier activity"/>
    <property type="evidence" value="ECO:0007669"/>
    <property type="project" value="UniProtKB-UniRule"/>
</dbReference>
<dbReference type="GO" id="GO:0016874">
    <property type="term" value="F:ligase activity"/>
    <property type="evidence" value="ECO:0007669"/>
    <property type="project" value="UniProtKB-KW"/>
</dbReference>
<proteinExistence type="inferred from homology"/>
<evidence type="ECO:0000256" key="2">
    <source>
        <dbReference type="ARBA" id="ARBA00022490"/>
    </source>
</evidence>
<feature type="domain" description="Carrier" evidence="6">
    <location>
        <begin position="1"/>
        <end position="76"/>
    </location>
</feature>
<evidence type="ECO:0000313" key="8">
    <source>
        <dbReference type="Proteomes" id="UP000187404"/>
    </source>
</evidence>
<comment type="subcellular location">
    <subcellularLocation>
        <location evidence="5">Cytoplasm</location>
    </subcellularLocation>
</comment>
<dbReference type="Gene3D" id="1.10.1200.10">
    <property type="entry name" value="ACP-like"/>
    <property type="match status" value="1"/>
</dbReference>
<dbReference type="RefSeq" id="WP_075713540.1">
    <property type="nucleotide sequence ID" value="NZ_MJIE01000001.1"/>
</dbReference>
<gene>
    <name evidence="5" type="primary">dltC</name>
    <name evidence="7" type="ORF">BHK98_08905</name>
</gene>
<keyword evidence="7" id="KW-0436">Ligase</keyword>
<feature type="modified residue" description="O-(pantetheine 4'-phosphoryl)serine" evidence="5">
    <location>
        <position position="34"/>
    </location>
</feature>
<dbReference type="GO" id="GO:0070395">
    <property type="term" value="P:lipoteichoic acid biosynthetic process"/>
    <property type="evidence" value="ECO:0007669"/>
    <property type="project" value="UniProtKB-UniRule"/>
</dbReference>
<keyword evidence="1 5" id="KW-0596">Phosphopantetheine</keyword>
<comment type="PTM">
    <text evidence="5">4'-phosphopantetheine is transferred from CoA to a specific serine of apo-DCP.</text>
</comment>
<accession>A0A1Q9JJ39</accession>
<dbReference type="GeneID" id="303115012"/>
<evidence type="ECO:0000256" key="5">
    <source>
        <dbReference type="HAMAP-Rule" id="MF_00565"/>
    </source>
</evidence>
<dbReference type="PROSITE" id="PS50075">
    <property type="entry name" value="CARRIER"/>
    <property type="match status" value="1"/>
</dbReference>
<dbReference type="EMBL" id="MJIE01000001">
    <property type="protein sequence ID" value="OLR56175.1"/>
    <property type="molecule type" value="Genomic_DNA"/>
</dbReference>
<evidence type="ECO:0000256" key="3">
    <source>
        <dbReference type="ARBA" id="ARBA00022553"/>
    </source>
</evidence>
<evidence type="ECO:0000259" key="6">
    <source>
        <dbReference type="PROSITE" id="PS50075"/>
    </source>
</evidence>
<dbReference type="SUPFAM" id="SSF47336">
    <property type="entry name" value="ACP-like"/>
    <property type="match status" value="1"/>
</dbReference>
<reference evidence="7 8" key="1">
    <citation type="journal article" date="2016" name="Appl. Environ. Microbiol.">
        <title>Function and Phylogeny of Bacterial Butyryl Coenzyme A:Acetate Transferases and Their Diversity in the Proximal Colon of Swine.</title>
        <authorList>
            <person name="Trachsel J."/>
            <person name="Bayles D.O."/>
            <person name="Looft T."/>
            <person name="Levine U.Y."/>
            <person name="Allen H.K."/>
        </authorList>
    </citation>
    <scope>NUCLEOTIDE SEQUENCE [LARGE SCALE GENOMIC DNA]</scope>
    <source>
        <strain evidence="7 8">68-3-10</strain>
    </source>
</reference>
<keyword evidence="3 5" id="KW-0597">Phosphoprotein</keyword>
<comment type="caution">
    <text evidence="7">The sequence shown here is derived from an EMBL/GenBank/DDBJ whole genome shotgun (WGS) entry which is preliminary data.</text>
</comment>
<keyword evidence="2 5" id="KW-0963">Cytoplasm</keyword>
<dbReference type="OrthoDB" id="6462171at2"/>
<dbReference type="InterPro" id="IPR009081">
    <property type="entry name" value="PP-bd_ACP"/>
</dbReference>
<organism evidence="7 8">
    <name type="scientific">Hornefia porci</name>
    <dbReference type="NCBI Taxonomy" id="2652292"/>
    <lineage>
        <taxon>Bacteria</taxon>
        <taxon>Bacillati</taxon>
        <taxon>Bacillota</taxon>
        <taxon>Clostridia</taxon>
        <taxon>Peptostreptococcales</taxon>
        <taxon>Anaerovoracaceae</taxon>
        <taxon>Hornefia</taxon>
    </lineage>
</organism>
<evidence type="ECO:0000256" key="1">
    <source>
        <dbReference type="ARBA" id="ARBA00022450"/>
    </source>
</evidence>
<dbReference type="NCBIfam" id="TIGR01688">
    <property type="entry name" value="dltC"/>
    <property type="match status" value="1"/>
</dbReference>
<keyword evidence="4 5" id="KW-0961">Cell wall biogenesis/degradation</keyword>
<name>A0A1Q9JJ39_9FIRM</name>
<comment type="function">
    <text evidence="5">Carrier protein involved in the D-alanylation of lipoteichoic acid (LTA). The loading of thioester-linked D-alanine onto DltC is catalyzed by D-alanine--D-alanyl carrier protein ligase DltA. The DltC-carried D-alanyl group is further transferred to cell membrane phosphatidylglycerol (PG) by forming an ester bond, probably catalyzed by DltD. D-alanylation of LTA plays an important role in modulating the properties of the cell wall in Gram-positive bacteria, influencing the net charge of the cell wall.</text>
</comment>
<sequence length="79" mass="9123">MEEKVLKILENICGDEVVSEEPDINLVEEHLMESFDYITLLMDLQDQLGVIISPTEYTREEMDTPNKIIAIVKQKLEEA</sequence>
<dbReference type="InterPro" id="IPR036736">
    <property type="entry name" value="ACP-like_sf"/>
</dbReference>
<keyword evidence="8" id="KW-1185">Reference proteome</keyword>
<dbReference type="GO" id="GO:0005737">
    <property type="term" value="C:cytoplasm"/>
    <property type="evidence" value="ECO:0007669"/>
    <property type="project" value="UniProtKB-SubCell"/>
</dbReference>